<evidence type="ECO:0000256" key="1">
    <source>
        <dbReference type="SAM" id="MobiDB-lite"/>
    </source>
</evidence>
<name>W1PQC0_AMBTC</name>
<evidence type="ECO:0000313" key="2">
    <source>
        <dbReference type="EMBL" id="ERN09916.1"/>
    </source>
</evidence>
<dbReference type="Gramene" id="ERN09916">
    <property type="protein sequence ID" value="ERN09916"/>
    <property type="gene ID" value="AMTR_s00013p00170720"/>
</dbReference>
<feature type="region of interest" description="Disordered" evidence="1">
    <location>
        <begin position="144"/>
        <end position="200"/>
    </location>
</feature>
<dbReference type="EMBL" id="KI392979">
    <property type="protein sequence ID" value="ERN09916.1"/>
    <property type="molecule type" value="Genomic_DNA"/>
</dbReference>
<dbReference type="KEGG" id="atr:18438080"/>
<keyword evidence="3" id="KW-1185">Reference proteome</keyword>
<dbReference type="Proteomes" id="UP000017836">
    <property type="component" value="Unassembled WGS sequence"/>
</dbReference>
<feature type="region of interest" description="Disordered" evidence="1">
    <location>
        <begin position="1"/>
        <end position="20"/>
    </location>
</feature>
<proteinExistence type="predicted"/>
<dbReference type="PANTHER" id="PTHR31903:SF4">
    <property type="entry name" value="OS11G0490300 PROTEIN"/>
    <property type="match status" value="1"/>
</dbReference>
<feature type="compositionally biased region" description="Basic and acidic residues" evidence="1">
    <location>
        <begin position="149"/>
        <end position="200"/>
    </location>
</feature>
<dbReference type="STRING" id="13333.W1PQC0"/>
<dbReference type="eggNOG" id="ENOG502RYTJ">
    <property type="taxonomic scope" value="Eukaryota"/>
</dbReference>
<dbReference type="HOGENOM" id="CLU_073196_2_0_1"/>
<dbReference type="AlphaFoldDB" id="W1PQC0"/>
<feature type="compositionally biased region" description="Basic residues" evidence="1">
    <location>
        <begin position="1"/>
        <end position="12"/>
    </location>
</feature>
<accession>W1PQC0</accession>
<dbReference type="OrthoDB" id="1937859at2759"/>
<organism evidence="2 3">
    <name type="scientific">Amborella trichopoda</name>
    <dbReference type="NCBI Taxonomy" id="13333"/>
    <lineage>
        <taxon>Eukaryota</taxon>
        <taxon>Viridiplantae</taxon>
        <taxon>Streptophyta</taxon>
        <taxon>Embryophyta</taxon>
        <taxon>Tracheophyta</taxon>
        <taxon>Spermatophyta</taxon>
        <taxon>Magnoliopsida</taxon>
        <taxon>Amborellales</taxon>
        <taxon>Amborellaceae</taxon>
        <taxon>Amborella</taxon>
    </lineage>
</organism>
<evidence type="ECO:0000313" key="3">
    <source>
        <dbReference type="Proteomes" id="UP000017836"/>
    </source>
</evidence>
<dbReference type="OMA" id="TSYWIRW"/>
<dbReference type="PANTHER" id="PTHR31903">
    <property type="entry name" value="F12F1.11-RELATED"/>
    <property type="match status" value="1"/>
</dbReference>
<sequence>MKNLHGKGKGRVHPSPSTTTPFGSLHKEALLVLKVLPATIFALCSALLPEEREVLAYLIARSSKNEEKSKFKPSHVHRPAFDCCCFECYTSYWIRWDSSPNRELIHQVIEAFEEHLAGREGQKGKGSNKGKSKKSYCKEKNTLSGELQDEGKREKESGELQDEGKRDEGGELGDDGKREKWGVEIPEEGKREKDEEVPGKECRVVGVDFPSKGLVRKVVPDLLGFLASRLWTVWGPVE</sequence>
<protein>
    <submittedName>
        <fullName evidence="2">Uncharacterized protein</fullName>
    </submittedName>
</protein>
<gene>
    <name evidence="2" type="ORF">AMTR_s00013p00170720</name>
</gene>
<reference evidence="3" key="1">
    <citation type="journal article" date="2013" name="Science">
        <title>The Amborella genome and the evolution of flowering plants.</title>
        <authorList>
            <consortium name="Amborella Genome Project"/>
        </authorList>
    </citation>
    <scope>NUCLEOTIDE SEQUENCE [LARGE SCALE GENOMIC DNA]</scope>
</reference>